<dbReference type="SUPFAM" id="SSF49464">
    <property type="entry name" value="Carboxypeptidase regulatory domain-like"/>
    <property type="match status" value="1"/>
</dbReference>
<dbReference type="AlphaFoldDB" id="A0AAJ6B6T1"/>
<evidence type="ECO:0000256" key="3">
    <source>
        <dbReference type="ARBA" id="ARBA00023237"/>
    </source>
</evidence>
<protein>
    <submittedName>
        <fullName evidence="6">TonB-dependent receptor</fullName>
    </submittedName>
</protein>
<evidence type="ECO:0000313" key="6">
    <source>
        <dbReference type="EMBL" id="WEK19530.1"/>
    </source>
</evidence>
<keyword evidence="2" id="KW-0472">Membrane</keyword>
<accession>A0AAJ6B6T1</accession>
<dbReference type="SUPFAM" id="SSF56935">
    <property type="entry name" value="Porins"/>
    <property type="match status" value="1"/>
</dbReference>
<dbReference type="Proteomes" id="UP001214530">
    <property type="component" value="Chromosome"/>
</dbReference>
<dbReference type="InterPro" id="IPR008969">
    <property type="entry name" value="CarboxyPept-like_regulatory"/>
</dbReference>
<evidence type="ECO:0000313" key="7">
    <source>
        <dbReference type="Proteomes" id="UP001214530"/>
    </source>
</evidence>
<dbReference type="InterPro" id="IPR036942">
    <property type="entry name" value="Beta-barrel_TonB_sf"/>
</dbReference>
<dbReference type="Pfam" id="PF14905">
    <property type="entry name" value="OMP_b-brl_3"/>
    <property type="match status" value="1"/>
</dbReference>
<evidence type="ECO:0000256" key="4">
    <source>
        <dbReference type="SAM" id="SignalP"/>
    </source>
</evidence>
<keyword evidence="4" id="KW-0732">Signal</keyword>
<evidence type="ECO:0000259" key="5">
    <source>
        <dbReference type="Pfam" id="PF14905"/>
    </source>
</evidence>
<dbReference type="PANTHER" id="PTHR40980">
    <property type="entry name" value="PLUG DOMAIN-CONTAINING PROTEIN"/>
    <property type="match status" value="1"/>
</dbReference>
<dbReference type="Gene3D" id="2.40.170.20">
    <property type="entry name" value="TonB-dependent receptor, beta-barrel domain"/>
    <property type="match status" value="1"/>
</dbReference>
<proteinExistence type="predicted"/>
<evidence type="ECO:0000256" key="1">
    <source>
        <dbReference type="ARBA" id="ARBA00004442"/>
    </source>
</evidence>
<comment type="subcellular location">
    <subcellularLocation>
        <location evidence="1">Cell outer membrane</location>
    </subcellularLocation>
</comment>
<gene>
    <name evidence="6" type="ORF">P0Y49_22420</name>
</gene>
<dbReference type="EMBL" id="CP119313">
    <property type="protein sequence ID" value="WEK19530.1"/>
    <property type="molecule type" value="Genomic_DNA"/>
</dbReference>
<sequence length="793" mass="90678">MFHKISFLFSLTFLFFSAFGQSVLTGSVKSKIDNSPISGAPVTILNLRDSSILAQVVTGNNGEFRVSAPSGFLIKISHINYVDRLFIHRLVDTARNPSLEITLDDAAGNLAEVLIHSEVKLVGIKNGNSVFQVANNREFKTAANLLDVFRNIPGIRVDGDGTLQIGSNVTPTVFIDGKPMLLNNQELLNYLKSLTPDKVASLEVITNPSARYDGEYKGIIDIKLKRDQTMGFTGSYNALLEQNRFTNMENNLSLAYQSKRFTYYSQLGYASGTAIYRYTAYQHLANTDILSTELQQDNKQNNYNLQAGVDFVPNQKNKIGLQVRNYHIVNDRARVGHLLSTDKTGQQSRFDRTSNNPIQYGQNNYGAIFNYSLQLKPLKVEVLGNYLSVENKQKDDFINKERANDSLIQYWKSDLLNKITVYTTQIDLSKKIKNISLEGGVKFSSSHTNNNIRYDSLNSNKEFVLDPERSNIFLYKEKIKAMYISFAGKINEWQFTAGIRAEQTDAVSNSVTIDSLVRRNYTNWLPSFSATYAINENQELTASYTSRIARPNFSQLNPFRFYNSGLNYWIGNPYLLPAVTNQVKILYRNKKFLLELNAGREKDVLARYPMYDSTTNELAYLGQNLPQRRFANLSLSFPVTITKWWQTSYQLMGFYNKEQTPYLDNVYDLSVYNYNIRLNQTFTLPQKIMASLLANYESKTGNSLYIIKSRYNVSLDIQRSWLQGKLNTKLSFNDIFNGYNQYLIFRHKEIINNQLSHWWGAQRVQLNLTYNFGKSTSGIKKTNVSEEENRATR</sequence>
<dbReference type="PANTHER" id="PTHR40980:SF4">
    <property type="entry name" value="TONB-DEPENDENT RECEPTOR-LIKE BETA-BARREL DOMAIN-CONTAINING PROTEIN"/>
    <property type="match status" value="1"/>
</dbReference>
<reference evidence="6" key="1">
    <citation type="submission" date="2023-03" db="EMBL/GenBank/DDBJ databases">
        <title>Andean soil-derived lignocellulolytic bacterial consortium as a source of novel taxa and putative plastic-active enzymes.</title>
        <authorList>
            <person name="Diaz-Garcia L."/>
            <person name="Chuvochina M."/>
            <person name="Feuerriegel G."/>
            <person name="Bunk B."/>
            <person name="Sproer C."/>
            <person name="Streit W.R."/>
            <person name="Rodriguez L.M."/>
            <person name="Overmann J."/>
            <person name="Jimenez D.J."/>
        </authorList>
    </citation>
    <scope>NUCLEOTIDE SEQUENCE</scope>
    <source>
        <strain evidence="6">MAG 3858</strain>
    </source>
</reference>
<dbReference type="InterPro" id="IPR041700">
    <property type="entry name" value="OMP_b-brl_3"/>
</dbReference>
<feature type="chain" id="PRO_5042565773" evidence="4">
    <location>
        <begin position="21"/>
        <end position="793"/>
    </location>
</feature>
<keyword evidence="3" id="KW-0998">Cell outer membrane</keyword>
<feature type="signal peptide" evidence="4">
    <location>
        <begin position="1"/>
        <end position="20"/>
    </location>
</feature>
<organism evidence="6 7">
    <name type="scientific">Candidatus Pedobacter colombiensis</name>
    <dbReference type="NCBI Taxonomy" id="3121371"/>
    <lineage>
        <taxon>Bacteria</taxon>
        <taxon>Pseudomonadati</taxon>
        <taxon>Bacteroidota</taxon>
        <taxon>Sphingobacteriia</taxon>
        <taxon>Sphingobacteriales</taxon>
        <taxon>Sphingobacteriaceae</taxon>
        <taxon>Pedobacter</taxon>
    </lineage>
</organism>
<dbReference type="GO" id="GO:0009279">
    <property type="term" value="C:cell outer membrane"/>
    <property type="evidence" value="ECO:0007669"/>
    <property type="project" value="UniProtKB-SubCell"/>
</dbReference>
<keyword evidence="6" id="KW-0675">Receptor</keyword>
<name>A0AAJ6B6T1_9SPHI</name>
<evidence type="ECO:0000256" key="2">
    <source>
        <dbReference type="ARBA" id="ARBA00023136"/>
    </source>
</evidence>
<feature type="domain" description="Outer membrane protein beta-barrel" evidence="5">
    <location>
        <begin position="383"/>
        <end position="770"/>
    </location>
</feature>